<evidence type="ECO:0000313" key="2">
    <source>
        <dbReference type="EMBL" id="HJC66982.1"/>
    </source>
</evidence>
<dbReference type="Proteomes" id="UP000823863">
    <property type="component" value="Unassembled WGS sequence"/>
</dbReference>
<evidence type="ECO:0000259" key="1">
    <source>
        <dbReference type="SMART" id="SM00909"/>
    </source>
</evidence>
<evidence type="ECO:0000313" key="3">
    <source>
        <dbReference type="Proteomes" id="UP000823863"/>
    </source>
</evidence>
<accession>A0A9D2PTJ8</accession>
<dbReference type="PROSITE" id="PS51257">
    <property type="entry name" value="PROKAR_LIPOPROTEIN"/>
    <property type="match status" value="1"/>
</dbReference>
<organism evidence="2 3">
    <name type="scientific">Candidatus Enterocloster excrementigallinarum</name>
    <dbReference type="NCBI Taxonomy" id="2838558"/>
    <lineage>
        <taxon>Bacteria</taxon>
        <taxon>Bacillati</taxon>
        <taxon>Bacillota</taxon>
        <taxon>Clostridia</taxon>
        <taxon>Lachnospirales</taxon>
        <taxon>Lachnospiraceae</taxon>
        <taxon>Enterocloster</taxon>
    </lineage>
</organism>
<dbReference type="EMBL" id="DWWB01000055">
    <property type="protein sequence ID" value="HJC66982.1"/>
    <property type="molecule type" value="Genomic_DNA"/>
</dbReference>
<protein>
    <submittedName>
        <fullName evidence="2">GerMN domain-containing protein</fullName>
    </submittedName>
</protein>
<sequence>MDREKSGLRFPLLKWLALGTLLILFAAAAAGCSRSQEEQPKLEAGEYWIYYLNSSSTRLVPYAYRPQATDPEELIAELMDQIRTVPADLDCQPPLSERVVYQNCRWEDQVLYLYFDANYTSMKADQEILCRAALTLMLTQVNGVEYINIYCGDQPLMDRNQNPVGMLAASDFIMGTSNVNSYEKVEMTLYFADESGSSLVPERREVIHDMNTSSMEQLIVEQLIAGPEQEGLRPVLPEGLKVLNLSVNDSVCYINFDATFLEGVTDVSEYLPIYAIVNSLTELTTVTRVRILVNGSQDVMFRDVVSLNTAFERNEQYMEEEQP</sequence>
<reference evidence="2" key="1">
    <citation type="journal article" date="2021" name="PeerJ">
        <title>Extensive microbial diversity within the chicken gut microbiome revealed by metagenomics and culture.</title>
        <authorList>
            <person name="Gilroy R."/>
            <person name="Ravi A."/>
            <person name="Getino M."/>
            <person name="Pursley I."/>
            <person name="Horton D.L."/>
            <person name="Alikhan N.F."/>
            <person name="Baker D."/>
            <person name="Gharbi K."/>
            <person name="Hall N."/>
            <person name="Watson M."/>
            <person name="Adriaenssens E.M."/>
            <person name="Foster-Nyarko E."/>
            <person name="Jarju S."/>
            <person name="Secka A."/>
            <person name="Antonio M."/>
            <person name="Oren A."/>
            <person name="Chaudhuri R.R."/>
            <person name="La Ragione R."/>
            <person name="Hildebrand F."/>
            <person name="Pallen M.J."/>
        </authorList>
    </citation>
    <scope>NUCLEOTIDE SEQUENCE</scope>
    <source>
        <strain evidence="2">CHK198-12963</strain>
    </source>
</reference>
<name>A0A9D2PTJ8_9FIRM</name>
<proteinExistence type="predicted"/>
<dbReference type="AlphaFoldDB" id="A0A9D2PTJ8"/>
<reference evidence="2" key="2">
    <citation type="submission" date="2021-04" db="EMBL/GenBank/DDBJ databases">
        <authorList>
            <person name="Gilroy R."/>
        </authorList>
    </citation>
    <scope>NUCLEOTIDE SEQUENCE</scope>
    <source>
        <strain evidence="2">CHK198-12963</strain>
    </source>
</reference>
<feature type="domain" description="GerMN" evidence="1">
    <location>
        <begin position="216"/>
        <end position="302"/>
    </location>
</feature>
<dbReference type="Pfam" id="PF10646">
    <property type="entry name" value="Germane"/>
    <property type="match status" value="2"/>
</dbReference>
<comment type="caution">
    <text evidence="2">The sequence shown here is derived from an EMBL/GenBank/DDBJ whole genome shotgun (WGS) entry which is preliminary data.</text>
</comment>
<gene>
    <name evidence="2" type="ORF">H9931_09770</name>
</gene>
<dbReference type="InterPro" id="IPR019606">
    <property type="entry name" value="GerMN"/>
</dbReference>
<dbReference type="SMART" id="SM00909">
    <property type="entry name" value="Germane"/>
    <property type="match status" value="1"/>
</dbReference>